<keyword evidence="5" id="KW-0805">Transcription regulation</keyword>
<keyword evidence="8" id="KW-0539">Nucleus</keyword>
<evidence type="ECO:0000256" key="9">
    <source>
        <dbReference type="PROSITE-ProRule" id="PRU00094"/>
    </source>
</evidence>
<protein>
    <recommendedName>
        <fullName evidence="11">GATA-type domain-containing protein</fullName>
    </recommendedName>
</protein>
<dbReference type="AlphaFoldDB" id="A0AA36G0U4"/>
<evidence type="ECO:0000313" key="12">
    <source>
        <dbReference type="EMBL" id="CAJ0574155.1"/>
    </source>
</evidence>
<dbReference type="PROSITE" id="PS50114">
    <property type="entry name" value="GATA_ZN_FINGER_2"/>
    <property type="match status" value="1"/>
</dbReference>
<reference evidence="12" key="1">
    <citation type="submission" date="2023-06" db="EMBL/GenBank/DDBJ databases">
        <authorList>
            <person name="Delattre M."/>
        </authorList>
    </citation>
    <scope>NUCLEOTIDE SEQUENCE</scope>
    <source>
        <strain evidence="12">AF72</strain>
    </source>
</reference>
<evidence type="ECO:0000313" key="13">
    <source>
        <dbReference type="Proteomes" id="UP001177023"/>
    </source>
</evidence>
<keyword evidence="7" id="KW-0804">Transcription</keyword>
<evidence type="ECO:0000256" key="1">
    <source>
        <dbReference type="ARBA" id="ARBA00004123"/>
    </source>
</evidence>
<dbReference type="PANTHER" id="PTHR10071:SF281">
    <property type="entry name" value="BOX A-BINDING FACTOR-RELATED"/>
    <property type="match status" value="1"/>
</dbReference>
<gene>
    <name evidence="12" type="ORF">MSPICULIGERA_LOCUS12496</name>
</gene>
<dbReference type="InterPro" id="IPR000679">
    <property type="entry name" value="Znf_GATA"/>
</dbReference>
<evidence type="ECO:0000256" key="10">
    <source>
        <dbReference type="SAM" id="MobiDB-lite"/>
    </source>
</evidence>
<keyword evidence="4" id="KW-0862">Zinc</keyword>
<name>A0AA36G0U4_9BILA</name>
<feature type="compositionally biased region" description="Low complexity" evidence="10">
    <location>
        <begin position="250"/>
        <end position="269"/>
    </location>
</feature>
<dbReference type="CDD" id="cd00202">
    <property type="entry name" value="ZnF_GATA"/>
    <property type="match status" value="1"/>
</dbReference>
<dbReference type="GO" id="GO:0009888">
    <property type="term" value="P:tissue development"/>
    <property type="evidence" value="ECO:0007669"/>
    <property type="project" value="UniProtKB-ARBA"/>
</dbReference>
<dbReference type="EMBL" id="CATQJA010002628">
    <property type="protein sequence ID" value="CAJ0574155.1"/>
    <property type="molecule type" value="Genomic_DNA"/>
</dbReference>
<keyword evidence="2" id="KW-0479">Metal-binding</keyword>
<proteinExistence type="predicted"/>
<evidence type="ECO:0000256" key="8">
    <source>
        <dbReference type="ARBA" id="ARBA00023242"/>
    </source>
</evidence>
<evidence type="ECO:0000256" key="3">
    <source>
        <dbReference type="ARBA" id="ARBA00022771"/>
    </source>
</evidence>
<dbReference type="GO" id="GO:0045944">
    <property type="term" value="P:positive regulation of transcription by RNA polymerase II"/>
    <property type="evidence" value="ECO:0007669"/>
    <property type="project" value="TreeGrafter"/>
</dbReference>
<dbReference type="GO" id="GO:0000122">
    <property type="term" value="P:negative regulation of transcription by RNA polymerase II"/>
    <property type="evidence" value="ECO:0007669"/>
    <property type="project" value="TreeGrafter"/>
</dbReference>
<dbReference type="GO" id="GO:0000978">
    <property type="term" value="F:RNA polymerase II cis-regulatory region sequence-specific DNA binding"/>
    <property type="evidence" value="ECO:0007669"/>
    <property type="project" value="TreeGrafter"/>
</dbReference>
<dbReference type="FunFam" id="3.30.50.10:FF:000032">
    <property type="entry name" value="Transcription factor GATA-3"/>
    <property type="match status" value="1"/>
</dbReference>
<dbReference type="InterPro" id="IPR039355">
    <property type="entry name" value="Transcription_factor_GATA"/>
</dbReference>
<dbReference type="SMART" id="SM00401">
    <property type="entry name" value="ZnF_GATA"/>
    <property type="match status" value="1"/>
</dbReference>
<keyword evidence="13" id="KW-1185">Reference proteome</keyword>
<evidence type="ECO:0000256" key="6">
    <source>
        <dbReference type="ARBA" id="ARBA00023125"/>
    </source>
</evidence>
<evidence type="ECO:0000256" key="7">
    <source>
        <dbReference type="ARBA" id="ARBA00023163"/>
    </source>
</evidence>
<dbReference type="PANTHER" id="PTHR10071">
    <property type="entry name" value="TRANSCRIPTION FACTOR GATA FAMILY MEMBER"/>
    <property type="match status" value="1"/>
</dbReference>
<comment type="caution">
    <text evidence="12">The sequence shown here is derived from an EMBL/GenBank/DDBJ whole genome shotgun (WGS) entry which is preliminary data.</text>
</comment>
<sequence length="455" mass="49280">MQATSSAVPILIPAPTSSADLLGLQRNDYGTMDLTGTLTTNGMDYATHGFLPYFDQSQIALQMSIPKSENELAMHSGLSVYPSATLLSTASFEEMKPAPSTSTRTSVIEPTALMASSSYEAKPETLLLQPGTNFLATGIPDLGGLTQAQAIPDLNSQFGNQFYTYENQLIDPNQYMAAQAQFQLRIDNPYATTYVLPGAGMQAQYANSECLSCGSTFYPNGNTVCDSCAAHHQAPVTQYVDPSHLHQPVPTSQPSSSKSASRAQKQKPAVRTSSSRRQGLVCSNCNGTNTTLWRRNAEGEPVCNACGLYYKLHNIHRPISMKKEGTLQTRKRKPKSSETSSGGKKRSSNHSGTDRNTYAQSAVQGLDSSDSMFELRGATTYSTQAYLPPMDPDHSFQWQSTILTDSGTAGVYPSSAFSEYEMAMKAEQLPNPTEEEEARAAADGIQDEKEEAEAQ</sequence>
<comment type="subcellular location">
    <subcellularLocation>
        <location evidence="1">Nucleus</location>
    </subcellularLocation>
</comment>
<organism evidence="12 13">
    <name type="scientific">Mesorhabditis spiculigera</name>
    <dbReference type="NCBI Taxonomy" id="96644"/>
    <lineage>
        <taxon>Eukaryota</taxon>
        <taxon>Metazoa</taxon>
        <taxon>Ecdysozoa</taxon>
        <taxon>Nematoda</taxon>
        <taxon>Chromadorea</taxon>
        <taxon>Rhabditida</taxon>
        <taxon>Rhabditina</taxon>
        <taxon>Rhabditomorpha</taxon>
        <taxon>Rhabditoidea</taxon>
        <taxon>Rhabditidae</taxon>
        <taxon>Mesorhabditinae</taxon>
        <taxon>Mesorhabditis</taxon>
    </lineage>
</organism>
<dbReference type="PRINTS" id="PR00619">
    <property type="entry name" value="GATAZNFINGER"/>
</dbReference>
<feature type="region of interest" description="Disordered" evidence="10">
    <location>
        <begin position="242"/>
        <end position="275"/>
    </location>
</feature>
<dbReference type="SUPFAM" id="SSF57716">
    <property type="entry name" value="Glucocorticoid receptor-like (DNA-binding domain)"/>
    <property type="match status" value="1"/>
</dbReference>
<evidence type="ECO:0000256" key="4">
    <source>
        <dbReference type="ARBA" id="ARBA00022833"/>
    </source>
</evidence>
<evidence type="ECO:0000256" key="5">
    <source>
        <dbReference type="ARBA" id="ARBA00023015"/>
    </source>
</evidence>
<dbReference type="GO" id="GO:0045165">
    <property type="term" value="P:cell fate commitment"/>
    <property type="evidence" value="ECO:0007669"/>
    <property type="project" value="TreeGrafter"/>
</dbReference>
<dbReference type="Pfam" id="PF00320">
    <property type="entry name" value="GATA"/>
    <property type="match status" value="1"/>
</dbReference>
<feature type="region of interest" description="Disordered" evidence="10">
    <location>
        <begin position="321"/>
        <end position="357"/>
    </location>
</feature>
<feature type="region of interest" description="Disordered" evidence="10">
    <location>
        <begin position="425"/>
        <end position="455"/>
    </location>
</feature>
<dbReference type="Proteomes" id="UP001177023">
    <property type="component" value="Unassembled WGS sequence"/>
</dbReference>
<dbReference type="GO" id="GO:0005634">
    <property type="term" value="C:nucleus"/>
    <property type="evidence" value="ECO:0007669"/>
    <property type="project" value="UniProtKB-SubCell"/>
</dbReference>
<evidence type="ECO:0000259" key="11">
    <source>
        <dbReference type="PROSITE" id="PS50114"/>
    </source>
</evidence>
<dbReference type="InterPro" id="IPR013088">
    <property type="entry name" value="Znf_NHR/GATA"/>
</dbReference>
<feature type="non-terminal residue" evidence="12">
    <location>
        <position position="1"/>
    </location>
</feature>
<dbReference type="Gene3D" id="3.30.50.10">
    <property type="entry name" value="Erythroid Transcription Factor GATA-1, subunit A"/>
    <property type="match status" value="1"/>
</dbReference>
<dbReference type="GO" id="GO:0008270">
    <property type="term" value="F:zinc ion binding"/>
    <property type="evidence" value="ECO:0007669"/>
    <property type="project" value="UniProtKB-KW"/>
</dbReference>
<dbReference type="GO" id="GO:0000981">
    <property type="term" value="F:DNA-binding transcription factor activity, RNA polymerase II-specific"/>
    <property type="evidence" value="ECO:0007669"/>
    <property type="project" value="TreeGrafter"/>
</dbReference>
<evidence type="ECO:0000256" key="2">
    <source>
        <dbReference type="ARBA" id="ARBA00022723"/>
    </source>
</evidence>
<feature type="domain" description="GATA-type" evidence="11">
    <location>
        <begin position="276"/>
        <end position="330"/>
    </location>
</feature>
<keyword evidence="6" id="KW-0238">DNA-binding</keyword>
<keyword evidence="3 9" id="KW-0863">Zinc-finger</keyword>
<accession>A0AA36G0U4</accession>
<dbReference type="PROSITE" id="PS00344">
    <property type="entry name" value="GATA_ZN_FINGER_1"/>
    <property type="match status" value="1"/>
</dbReference>